<dbReference type="InterPro" id="IPR016197">
    <property type="entry name" value="Chromo-like_dom_sf"/>
</dbReference>
<dbReference type="Gene3D" id="3.10.10.10">
    <property type="entry name" value="HIV Type 1 Reverse Transcriptase, subunit A, domain 1"/>
    <property type="match status" value="1"/>
</dbReference>
<dbReference type="Pfam" id="PF24626">
    <property type="entry name" value="SH3_Tf2-1"/>
    <property type="match status" value="1"/>
</dbReference>
<feature type="domain" description="Tf2-1-like SH3-like" evidence="1">
    <location>
        <begin position="174"/>
        <end position="238"/>
    </location>
</feature>
<keyword evidence="3" id="KW-1185">Reference proteome</keyword>
<dbReference type="Proteomes" id="UP000326396">
    <property type="component" value="Linkage Group LG5"/>
</dbReference>
<evidence type="ECO:0000313" key="2">
    <source>
        <dbReference type="EMBL" id="KAD3640576.1"/>
    </source>
</evidence>
<reference evidence="2 3" key="1">
    <citation type="submission" date="2019-05" db="EMBL/GenBank/DDBJ databases">
        <title>Mikania micrantha, genome provides insights into the molecular mechanism of rapid growth.</title>
        <authorList>
            <person name="Liu B."/>
        </authorList>
    </citation>
    <scope>NUCLEOTIDE SEQUENCE [LARGE SCALE GENOMIC DNA]</scope>
    <source>
        <strain evidence="2">NLD-2019</strain>
        <tissue evidence="2">Leaf</tissue>
    </source>
</reference>
<dbReference type="OrthoDB" id="5554229at2759"/>
<dbReference type="Gene3D" id="3.30.70.270">
    <property type="match status" value="1"/>
</dbReference>
<dbReference type="PANTHER" id="PTHR24559">
    <property type="entry name" value="TRANSPOSON TY3-I GAG-POL POLYPROTEIN"/>
    <property type="match status" value="1"/>
</dbReference>
<comment type="caution">
    <text evidence="2">The sequence shown here is derived from an EMBL/GenBank/DDBJ whole genome shotgun (WGS) entry which is preliminary data.</text>
</comment>
<dbReference type="InterPro" id="IPR056924">
    <property type="entry name" value="SH3_Tf2-1"/>
</dbReference>
<gene>
    <name evidence="2" type="ORF">E3N88_29799</name>
</gene>
<dbReference type="CDD" id="cd01647">
    <property type="entry name" value="RT_LTR"/>
    <property type="match status" value="1"/>
</dbReference>
<evidence type="ECO:0000259" key="1">
    <source>
        <dbReference type="Pfam" id="PF24626"/>
    </source>
</evidence>
<dbReference type="EMBL" id="SZYD01000015">
    <property type="protein sequence ID" value="KAD3640576.1"/>
    <property type="molecule type" value="Genomic_DNA"/>
</dbReference>
<sequence length="384" mass="44071">MCIDYRALNKITIPNKYPIPTIDELLDELNGAAVFSKLDLRLGHCQIRVNPADIEKKTFRKHSSHYKFKPNNATAPESFSYSLGFTAKELSQVLFLGHIVSSAGVTCRSGQGVTESSKIWSPYVKGETVNAELESQLVASDDMLKLLMANLQKSQDPMKNQANLKQRDLSFDVGDFVFLKIQPYHQKSLAKCRYEKLLPRFFGPYRIKRKIGTTAYELKLPSNDRIHLVFHVSVLKPARGYAPTIVIHPLPLTKDWEVDLQPKSVVSHRWVLEAGVYVLELLIEWQHRPMEEATWESYDLLAAQLPLFRVSDLRTSQLLEEEVMVALLLFGFILDVEGTRLFWRSMRSSWKKRLVKVLTHLIEIKWGNGEWFVLEISPLEVGVF</sequence>
<dbReference type="SUPFAM" id="SSF54160">
    <property type="entry name" value="Chromo domain-like"/>
    <property type="match status" value="1"/>
</dbReference>
<dbReference type="InterPro" id="IPR053134">
    <property type="entry name" value="RNA-dir_DNA_polymerase"/>
</dbReference>
<dbReference type="InterPro" id="IPR043502">
    <property type="entry name" value="DNA/RNA_pol_sf"/>
</dbReference>
<dbReference type="AlphaFoldDB" id="A0A5N6MKG8"/>
<accession>A0A5N6MKG8</accession>
<evidence type="ECO:0000313" key="3">
    <source>
        <dbReference type="Proteomes" id="UP000326396"/>
    </source>
</evidence>
<dbReference type="InterPro" id="IPR043128">
    <property type="entry name" value="Rev_trsase/Diguanyl_cyclase"/>
</dbReference>
<proteinExistence type="predicted"/>
<dbReference type="SUPFAM" id="SSF56672">
    <property type="entry name" value="DNA/RNA polymerases"/>
    <property type="match status" value="1"/>
</dbReference>
<name>A0A5N6MKG8_9ASTR</name>
<protein>
    <recommendedName>
        <fullName evidence="1">Tf2-1-like SH3-like domain-containing protein</fullName>
    </recommendedName>
</protein>
<organism evidence="2 3">
    <name type="scientific">Mikania micrantha</name>
    <name type="common">bitter vine</name>
    <dbReference type="NCBI Taxonomy" id="192012"/>
    <lineage>
        <taxon>Eukaryota</taxon>
        <taxon>Viridiplantae</taxon>
        <taxon>Streptophyta</taxon>
        <taxon>Embryophyta</taxon>
        <taxon>Tracheophyta</taxon>
        <taxon>Spermatophyta</taxon>
        <taxon>Magnoliopsida</taxon>
        <taxon>eudicotyledons</taxon>
        <taxon>Gunneridae</taxon>
        <taxon>Pentapetalae</taxon>
        <taxon>asterids</taxon>
        <taxon>campanulids</taxon>
        <taxon>Asterales</taxon>
        <taxon>Asteraceae</taxon>
        <taxon>Asteroideae</taxon>
        <taxon>Heliantheae alliance</taxon>
        <taxon>Eupatorieae</taxon>
        <taxon>Mikania</taxon>
    </lineage>
</organism>
<dbReference type="PANTHER" id="PTHR24559:SF444">
    <property type="entry name" value="REVERSE TRANSCRIPTASE DOMAIN-CONTAINING PROTEIN"/>
    <property type="match status" value="1"/>
</dbReference>